<sequence>MFSNHTLSSFFSPSEWLGLPANYSLHGDQVDHTIDVVHWLMIVLFVGWTIFFFVCLFKFGQKKNAKASYLGVKNHVSTHLEIGVIIIEAVLLLGFALPLWGERTDSFDRVIQEENEVRVRAIGYQFGWKFHYAGNDGVFGFIDRDLVKGPGDACIYPDDPNGFDDFVASTLKLPVLRPAIVQVTSTDVIHNFGIVPMRVQQDAFPGKDIPMWFTPLEELETSVVCGQLCGEGHANMVGTMVIESEKVFTKWSGDLSSDAYESNKAAYDARQVAAEKAEAERASHAGQSSHDH</sequence>
<keyword evidence="10" id="KW-0186">Copper</keyword>
<dbReference type="PANTHER" id="PTHR22888">
    <property type="entry name" value="CYTOCHROME C OXIDASE, SUBUNIT II"/>
    <property type="match status" value="1"/>
</dbReference>
<dbReference type="RefSeq" id="WP_240610617.1">
    <property type="nucleotide sequence ID" value="NZ_MQWA01000001.1"/>
</dbReference>
<evidence type="ECO:0000313" key="15">
    <source>
        <dbReference type="EMBL" id="PQJ28957.1"/>
    </source>
</evidence>
<comment type="similarity">
    <text evidence="2">Belongs to the cytochrome c oxidase subunit 2 family.</text>
</comment>
<evidence type="ECO:0000256" key="3">
    <source>
        <dbReference type="ARBA" id="ARBA00012949"/>
    </source>
</evidence>
<proteinExistence type="inferred from homology"/>
<comment type="caution">
    <text evidence="15">The sequence shown here is derived from an EMBL/GenBank/DDBJ whole genome shotgun (WGS) entry which is preliminary data.</text>
</comment>
<gene>
    <name evidence="15" type="ORF">BSZ32_10955</name>
</gene>
<dbReference type="Proteomes" id="UP000239907">
    <property type="component" value="Unassembled WGS sequence"/>
</dbReference>
<dbReference type="Gene3D" id="2.60.40.420">
    <property type="entry name" value="Cupredoxins - blue copper proteins"/>
    <property type="match status" value="1"/>
</dbReference>
<evidence type="ECO:0000256" key="5">
    <source>
        <dbReference type="ARBA" id="ARBA00022692"/>
    </source>
</evidence>
<dbReference type="SUPFAM" id="SSF49503">
    <property type="entry name" value="Cupredoxins"/>
    <property type="match status" value="1"/>
</dbReference>
<dbReference type="GO" id="GO:0042773">
    <property type="term" value="P:ATP synthesis coupled electron transport"/>
    <property type="evidence" value="ECO:0007669"/>
    <property type="project" value="TreeGrafter"/>
</dbReference>
<evidence type="ECO:0000259" key="14">
    <source>
        <dbReference type="PROSITE" id="PS50857"/>
    </source>
</evidence>
<dbReference type="InterPro" id="IPR008972">
    <property type="entry name" value="Cupredoxin"/>
</dbReference>
<dbReference type="GO" id="GO:0004129">
    <property type="term" value="F:cytochrome-c oxidase activity"/>
    <property type="evidence" value="ECO:0007669"/>
    <property type="project" value="UniProtKB-EC"/>
</dbReference>
<evidence type="ECO:0000256" key="4">
    <source>
        <dbReference type="ARBA" id="ARBA00022448"/>
    </source>
</evidence>
<dbReference type="InterPro" id="IPR002429">
    <property type="entry name" value="CcO_II-like_C"/>
</dbReference>
<dbReference type="GO" id="GO:0016020">
    <property type="term" value="C:membrane"/>
    <property type="evidence" value="ECO:0007669"/>
    <property type="project" value="UniProtKB-SubCell"/>
</dbReference>
<dbReference type="AlphaFoldDB" id="A0A2S7U334"/>
<evidence type="ECO:0000256" key="10">
    <source>
        <dbReference type="ARBA" id="ARBA00023008"/>
    </source>
</evidence>
<evidence type="ECO:0000256" key="12">
    <source>
        <dbReference type="SAM" id="MobiDB-lite"/>
    </source>
</evidence>
<evidence type="ECO:0000256" key="13">
    <source>
        <dbReference type="SAM" id="Phobius"/>
    </source>
</evidence>
<evidence type="ECO:0000313" key="16">
    <source>
        <dbReference type="Proteomes" id="UP000239907"/>
    </source>
</evidence>
<feature type="transmembrane region" description="Helical" evidence="13">
    <location>
        <begin position="80"/>
        <end position="100"/>
    </location>
</feature>
<dbReference type="PROSITE" id="PS50857">
    <property type="entry name" value="COX2_CUA"/>
    <property type="match status" value="1"/>
</dbReference>
<evidence type="ECO:0000256" key="11">
    <source>
        <dbReference type="ARBA" id="ARBA00023136"/>
    </source>
</evidence>
<keyword evidence="5 13" id="KW-0812">Transmembrane</keyword>
<dbReference type="PRINTS" id="PR01166">
    <property type="entry name" value="CYCOXIDASEII"/>
</dbReference>
<dbReference type="EMBL" id="MQWA01000001">
    <property type="protein sequence ID" value="PQJ28957.1"/>
    <property type="molecule type" value="Genomic_DNA"/>
</dbReference>
<comment type="subcellular location">
    <subcellularLocation>
        <location evidence="1">Membrane</location>
        <topology evidence="1">Multi-pass membrane protein</topology>
    </subcellularLocation>
</comment>
<keyword evidence="11 13" id="KW-0472">Membrane</keyword>
<reference evidence="15 16" key="1">
    <citation type="submission" date="2016-12" db="EMBL/GenBank/DDBJ databases">
        <title>Study of bacterial adaptation to deep sea.</title>
        <authorList>
            <person name="Song J."/>
            <person name="Yoshizawa S."/>
            <person name="Kogure K."/>
        </authorList>
    </citation>
    <scope>NUCLEOTIDE SEQUENCE [LARGE SCALE GENOMIC DNA]</scope>
    <source>
        <strain evidence="15 16">SAORIC-165</strain>
    </source>
</reference>
<dbReference type="Gene3D" id="1.10.287.90">
    <property type="match status" value="1"/>
</dbReference>
<evidence type="ECO:0000256" key="6">
    <source>
        <dbReference type="ARBA" id="ARBA00022723"/>
    </source>
</evidence>
<keyword evidence="7" id="KW-1278">Translocase</keyword>
<keyword evidence="16" id="KW-1185">Reference proteome</keyword>
<dbReference type="SUPFAM" id="SSF81464">
    <property type="entry name" value="Cytochrome c oxidase subunit II-like, transmembrane region"/>
    <property type="match status" value="1"/>
</dbReference>
<keyword evidence="4" id="KW-0813">Transport</keyword>
<feature type="region of interest" description="Disordered" evidence="12">
    <location>
        <begin position="271"/>
        <end position="292"/>
    </location>
</feature>
<organism evidence="15 16">
    <name type="scientific">Rubritalea profundi</name>
    <dbReference type="NCBI Taxonomy" id="1658618"/>
    <lineage>
        <taxon>Bacteria</taxon>
        <taxon>Pseudomonadati</taxon>
        <taxon>Verrucomicrobiota</taxon>
        <taxon>Verrucomicrobiia</taxon>
        <taxon>Verrucomicrobiales</taxon>
        <taxon>Rubritaleaceae</taxon>
        <taxon>Rubritalea</taxon>
    </lineage>
</organism>
<dbReference type="GO" id="GO:0005507">
    <property type="term" value="F:copper ion binding"/>
    <property type="evidence" value="ECO:0007669"/>
    <property type="project" value="InterPro"/>
</dbReference>
<keyword evidence="9 13" id="KW-1133">Transmembrane helix</keyword>
<evidence type="ECO:0000256" key="8">
    <source>
        <dbReference type="ARBA" id="ARBA00022982"/>
    </source>
</evidence>
<dbReference type="PANTHER" id="PTHR22888:SF9">
    <property type="entry name" value="CYTOCHROME C OXIDASE SUBUNIT 2"/>
    <property type="match status" value="1"/>
</dbReference>
<feature type="domain" description="Cytochrome oxidase subunit II copper A binding" evidence="14">
    <location>
        <begin position="114"/>
        <end position="254"/>
    </location>
</feature>
<dbReference type="InterPro" id="IPR036257">
    <property type="entry name" value="Cyt_c_oxidase_su2_TM_sf"/>
</dbReference>
<protein>
    <recommendedName>
        <fullName evidence="3">cytochrome-c oxidase</fullName>
        <ecNumber evidence="3">7.1.1.9</ecNumber>
    </recommendedName>
</protein>
<evidence type="ECO:0000256" key="2">
    <source>
        <dbReference type="ARBA" id="ARBA00007866"/>
    </source>
</evidence>
<evidence type="ECO:0000256" key="7">
    <source>
        <dbReference type="ARBA" id="ARBA00022967"/>
    </source>
</evidence>
<dbReference type="InterPro" id="IPR045187">
    <property type="entry name" value="CcO_II"/>
</dbReference>
<accession>A0A2S7U334</accession>
<feature type="transmembrane region" description="Helical" evidence="13">
    <location>
        <begin position="36"/>
        <end position="59"/>
    </location>
</feature>
<keyword evidence="6" id="KW-0479">Metal-binding</keyword>
<feature type="compositionally biased region" description="Basic and acidic residues" evidence="12">
    <location>
        <begin position="273"/>
        <end position="292"/>
    </location>
</feature>
<evidence type="ECO:0000256" key="9">
    <source>
        <dbReference type="ARBA" id="ARBA00022989"/>
    </source>
</evidence>
<evidence type="ECO:0000256" key="1">
    <source>
        <dbReference type="ARBA" id="ARBA00004141"/>
    </source>
</evidence>
<name>A0A2S7U334_9BACT</name>
<dbReference type="InterPro" id="IPR001505">
    <property type="entry name" value="Copper_CuA"/>
</dbReference>
<keyword evidence="8" id="KW-0249">Electron transport</keyword>
<dbReference type="Pfam" id="PF00116">
    <property type="entry name" value="COX2"/>
    <property type="match status" value="1"/>
</dbReference>
<dbReference type="EC" id="7.1.1.9" evidence="3"/>
<dbReference type="PROSITE" id="PS00078">
    <property type="entry name" value="COX2"/>
    <property type="match status" value="1"/>
</dbReference>